<gene>
    <name evidence="3" type="ORF">AYR66_12125</name>
</gene>
<keyword evidence="1" id="KW-1133">Transmembrane helix</keyword>
<feature type="transmembrane region" description="Helical" evidence="1">
    <location>
        <begin position="114"/>
        <end position="135"/>
    </location>
</feature>
<comment type="caution">
    <text evidence="3">The sequence shown here is derived from an EMBL/GenBank/DDBJ whole genome shotgun (WGS) entry which is preliminary data.</text>
</comment>
<accession>A0A254TBW4</accession>
<evidence type="ECO:0000313" key="4">
    <source>
        <dbReference type="Proteomes" id="UP000197535"/>
    </source>
</evidence>
<dbReference type="Proteomes" id="UP000197535">
    <property type="component" value="Unassembled WGS sequence"/>
</dbReference>
<dbReference type="RefSeq" id="WP_088707019.1">
    <property type="nucleotide sequence ID" value="NZ_LSTO01000001.1"/>
</dbReference>
<dbReference type="Gene3D" id="1.20.144.10">
    <property type="entry name" value="Phosphatidic acid phosphatase type 2/haloperoxidase"/>
    <property type="match status" value="2"/>
</dbReference>
<evidence type="ECO:0000313" key="3">
    <source>
        <dbReference type="EMBL" id="OWW20130.1"/>
    </source>
</evidence>
<feature type="transmembrane region" description="Helical" evidence="1">
    <location>
        <begin position="85"/>
        <end position="107"/>
    </location>
</feature>
<dbReference type="OrthoDB" id="9780918at2"/>
<keyword evidence="1" id="KW-0812">Transmembrane</keyword>
<evidence type="ECO:0000259" key="2">
    <source>
        <dbReference type="SMART" id="SM00014"/>
    </source>
</evidence>
<evidence type="ECO:0000256" key="1">
    <source>
        <dbReference type="SAM" id="Phobius"/>
    </source>
</evidence>
<dbReference type="SMART" id="SM00014">
    <property type="entry name" value="acidPPc"/>
    <property type="match status" value="1"/>
</dbReference>
<sequence length="241" mass="25662">MKGSRPLPASKLAGLPALRNWLEPRILGAIIVATGSLWAFIEIAEAVIENETRGIDTAILLALRSPGHPAEPLGPAWLQEMIRDITALGSPVVLSFVVVVTVIVLILSAKRRSALFVAVATGGGAVLSSTLKHFFNRPRPELVPHSMAIFSPSFPSGHALLAAVVYFTLAALLARLLPTWRLKLIVLIVAAILTAAVGVSRVYLGVHWPSDVLGGWAAGAAWALGCWLLAERLKLGKEERA</sequence>
<feature type="transmembrane region" description="Helical" evidence="1">
    <location>
        <begin position="212"/>
        <end position="230"/>
    </location>
</feature>
<dbReference type="InterPro" id="IPR036938">
    <property type="entry name" value="PAP2/HPO_sf"/>
</dbReference>
<keyword evidence="1" id="KW-0472">Membrane</keyword>
<dbReference type="AlphaFoldDB" id="A0A254TBW4"/>
<feature type="domain" description="Phosphatidic acid phosphatase type 2/haloperoxidase" evidence="2">
    <location>
        <begin position="114"/>
        <end position="227"/>
    </location>
</feature>
<proteinExistence type="predicted"/>
<dbReference type="SUPFAM" id="SSF48317">
    <property type="entry name" value="Acid phosphatase/Vanadium-dependent haloperoxidase"/>
    <property type="match status" value="1"/>
</dbReference>
<feature type="transmembrane region" description="Helical" evidence="1">
    <location>
        <begin position="21"/>
        <end position="41"/>
    </location>
</feature>
<protein>
    <submittedName>
        <fullName evidence="3">PA-phosphatase</fullName>
    </submittedName>
</protein>
<organism evidence="3 4">
    <name type="scientific">Noviherbaspirillum denitrificans</name>
    <dbReference type="NCBI Taxonomy" id="1968433"/>
    <lineage>
        <taxon>Bacteria</taxon>
        <taxon>Pseudomonadati</taxon>
        <taxon>Pseudomonadota</taxon>
        <taxon>Betaproteobacteria</taxon>
        <taxon>Burkholderiales</taxon>
        <taxon>Oxalobacteraceae</taxon>
        <taxon>Noviherbaspirillum</taxon>
    </lineage>
</organism>
<dbReference type="InterPro" id="IPR000326">
    <property type="entry name" value="PAP2/HPO"/>
</dbReference>
<feature type="transmembrane region" description="Helical" evidence="1">
    <location>
        <begin position="155"/>
        <end position="177"/>
    </location>
</feature>
<dbReference type="PANTHER" id="PTHR14969">
    <property type="entry name" value="SPHINGOSINE-1-PHOSPHATE PHOSPHOHYDROLASE"/>
    <property type="match status" value="1"/>
</dbReference>
<dbReference type="Pfam" id="PF01569">
    <property type="entry name" value="PAP2"/>
    <property type="match status" value="1"/>
</dbReference>
<keyword evidence="4" id="KW-1185">Reference proteome</keyword>
<reference evidence="3 4" key="1">
    <citation type="submission" date="2016-02" db="EMBL/GenBank/DDBJ databases">
        <authorList>
            <person name="Wen L."/>
            <person name="He K."/>
            <person name="Yang H."/>
        </authorList>
    </citation>
    <scope>NUCLEOTIDE SEQUENCE [LARGE SCALE GENOMIC DNA]</scope>
    <source>
        <strain evidence="3 4">TSA40</strain>
    </source>
</reference>
<name>A0A254TBW4_9BURK</name>
<feature type="transmembrane region" description="Helical" evidence="1">
    <location>
        <begin position="184"/>
        <end position="206"/>
    </location>
</feature>
<dbReference type="CDD" id="cd03392">
    <property type="entry name" value="PAP2_like_2"/>
    <property type="match status" value="1"/>
</dbReference>
<dbReference type="EMBL" id="LSTO01000001">
    <property type="protein sequence ID" value="OWW20130.1"/>
    <property type="molecule type" value="Genomic_DNA"/>
</dbReference>
<dbReference type="PANTHER" id="PTHR14969:SF13">
    <property type="entry name" value="AT30094P"/>
    <property type="match status" value="1"/>
</dbReference>